<dbReference type="InterPro" id="IPR053746">
    <property type="entry name" value="Viral_HT_Connector_Assembly"/>
</dbReference>
<evidence type="ECO:0000313" key="1">
    <source>
        <dbReference type="EMBL" id="DAD73169.1"/>
    </source>
</evidence>
<name>A0A8S5LT07_9CAUD</name>
<organism evidence="1">
    <name type="scientific">Myoviridae sp. ct25F5</name>
    <dbReference type="NCBI Taxonomy" id="2826604"/>
    <lineage>
        <taxon>Viruses</taxon>
        <taxon>Duplodnaviria</taxon>
        <taxon>Heunggongvirae</taxon>
        <taxon>Uroviricota</taxon>
        <taxon>Caudoviricetes</taxon>
    </lineage>
</organism>
<dbReference type="EMBL" id="BK014731">
    <property type="protein sequence ID" value="DAD73169.1"/>
    <property type="molecule type" value="Genomic_DNA"/>
</dbReference>
<proteinExistence type="predicted"/>
<accession>A0A8S5LT07</accession>
<reference evidence="1" key="1">
    <citation type="journal article" date="2021" name="Proc. Natl. Acad. Sci. U.S.A.">
        <title>A Catalog of Tens of Thousands of Viruses from Human Metagenomes Reveals Hidden Associations with Chronic Diseases.</title>
        <authorList>
            <person name="Tisza M.J."/>
            <person name="Buck C.B."/>
        </authorList>
    </citation>
    <scope>NUCLEOTIDE SEQUENCE</scope>
    <source>
        <strain evidence="1">Ct25F5</strain>
    </source>
</reference>
<sequence>MIMTVAELRQYITTEETDQALEAKLLALELLIRSYTNNNFQARAFRAVADAAETGKTLSLVPGVNRFKAGDTLQITDSALNAGLVNVQTSNGNTVTVKEELYDESAVTVTKIVYPADIKLGVARMLQWQLDNGDKVGVQSETISRHSVTYFNLDGDNSIMGFPKALTGFLKPYMKARFGQGLSV</sequence>
<protein>
    <submittedName>
        <fullName evidence="1">Head to tail adaptor</fullName>
    </submittedName>
</protein>
<dbReference type="Gene3D" id="1.10.246.150">
    <property type="match status" value="1"/>
</dbReference>